<organism evidence="3 4">
    <name type="scientific">Actinophytocola xanthii</name>
    <dbReference type="NCBI Taxonomy" id="1912961"/>
    <lineage>
        <taxon>Bacteria</taxon>
        <taxon>Bacillati</taxon>
        <taxon>Actinomycetota</taxon>
        <taxon>Actinomycetes</taxon>
        <taxon>Pseudonocardiales</taxon>
        <taxon>Pseudonocardiaceae</taxon>
    </lineage>
</organism>
<proteinExistence type="predicted"/>
<feature type="region of interest" description="Disordered" evidence="1">
    <location>
        <begin position="63"/>
        <end position="84"/>
    </location>
</feature>
<dbReference type="Proteomes" id="UP000185596">
    <property type="component" value="Unassembled WGS sequence"/>
</dbReference>
<evidence type="ECO:0000313" key="4">
    <source>
        <dbReference type="Proteomes" id="UP000185596"/>
    </source>
</evidence>
<comment type="caution">
    <text evidence="3">The sequence shown here is derived from an EMBL/GenBank/DDBJ whole genome shotgun (WGS) entry which is preliminary data.</text>
</comment>
<reference evidence="3 4" key="1">
    <citation type="submission" date="2016-12" db="EMBL/GenBank/DDBJ databases">
        <title>The draft genome sequence of Actinophytocola sp. 11-183.</title>
        <authorList>
            <person name="Wang W."/>
            <person name="Yuan L."/>
        </authorList>
    </citation>
    <scope>NUCLEOTIDE SEQUENCE [LARGE SCALE GENOMIC DNA]</scope>
    <source>
        <strain evidence="3 4">11-183</strain>
    </source>
</reference>
<dbReference type="AlphaFoldDB" id="A0A1Q8CNS3"/>
<sequence length="283" mass="30686">MMDSGMFDEAIGEVPPSTVDVDAAMARGRRAARVRAVVNPVVGVGVAVVLLVAGAGAFPQRERGGSELQVAASPTASAPADRPRRCDSFEMSLGGSEPHQDVRARLTMLVRPLVQQQLPDGATLVPSAASVDRYGARYEPLEFFGNYDPAREAPTFNWCEVSYFYYAAHADILRDGRFGSVSISVSVEPASRMECGGVPDDRTQTFCRVFEVPGGEEVFAHSEEYIDGVRQHSVVVAKAEGTTIHLTAFNRASDGNRPRFPEPPLNVDELRGIALDARMILFR</sequence>
<protein>
    <submittedName>
        <fullName evidence="3">Uncharacterized protein</fullName>
    </submittedName>
</protein>
<name>A0A1Q8CNS3_9PSEU</name>
<keyword evidence="2" id="KW-0472">Membrane</keyword>
<evidence type="ECO:0000313" key="3">
    <source>
        <dbReference type="EMBL" id="OLF16007.1"/>
    </source>
</evidence>
<dbReference type="OrthoDB" id="3609131at2"/>
<keyword evidence="4" id="KW-1185">Reference proteome</keyword>
<accession>A0A1Q8CNS3</accession>
<dbReference type="STRING" id="1912961.BU204_19115"/>
<evidence type="ECO:0000256" key="1">
    <source>
        <dbReference type="SAM" id="MobiDB-lite"/>
    </source>
</evidence>
<gene>
    <name evidence="3" type="ORF">BU204_19115</name>
</gene>
<keyword evidence="2" id="KW-0812">Transmembrane</keyword>
<evidence type="ECO:0000256" key="2">
    <source>
        <dbReference type="SAM" id="Phobius"/>
    </source>
</evidence>
<keyword evidence="2" id="KW-1133">Transmembrane helix</keyword>
<dbReference type="EMBL" id="MSIE01000034">
    <property type="protein sequence ID" value="OLF16007.1"/>
    <property type="molecule type" value="Genomic_DNA"/>
</dbReference>
<feature type="transmembrane region" description="Helical" evidence="2">
    <location>
        <begin position="37"/>
        <end position="58"/>
    </location>
</feature>
<dbReference type="RefSeq" id="WP_075127059.1">
    <property type="nucleotide sequence ID" value="NZ_MSIE01000034.1"/>
</dbReference>